<dbReference type="eggNOG" id="KOG0269">
    <property type="taxonomic scope" value="Eukaryota"/>
</dbReference>
<dbReference type="InterPro" id="IPR001680">
    <property type="entry name" value="WD40_rpt"/>
</dbReference>
<keyword evidence="4" id="KW-0863">Zinc-finger</keyword>
<feature type="compositionally biased region" description="Gly residues" evidence="7">
    <location>
        <begin position="1"/>
        <end position="13"/>
    </location>
</feature>
<feature type="compositionally biased region" description="Low complexity" evidence="7">
    <location>
        <begin position="58"/>
        <end position="78"/>
    </location>
</feature>
<evidence type="ECO:0000313" key="9">
    <source>
        <dbReference type="Proteomes" id="UP000008743"/>
    </source>
</evidence>
<feature type="compositionally biased region" description="Low complexity" evidence="7">
    <location>
        <begin position="891"/>
        <end position="908"/>
    </location>
</feature>
<dbReference type="GO" id="GO:0016239">
    <property type="term" value="P:positive regulation of macroautophagy"/>
    <property type="evidence" value="ECO:0007669"/>
    <property type="project" value="TreeGrafter"/>
</dbReference>
<dbReference type="Pfam" id="PF00400">
    <property type="entry name" value="WD40"/>
    <property type="match status" value="4"/>
</dbReference>
<dbReference type="PANTHER" id="PTHR46200:SF1">
    <property type="entry name" value="GATOR COMPLEX PROTEIN WDR24"/>
    <property type="match status" value="1"/>
</dbReference>
<dbReference type="PROSITE" id="PS50294">
    <property type="entry name" value="WD_REPEATS_REGION"/>
    <property type="match status" value="2"/>
</dbReference>
<keyword evidence="5" id="KW-0862">Zinc</keyword>
<evidence type="ECO:0000256" key="3">
    <source>
        <dbReference type="ARBA" id="ARBA00022737"/>
    </source>
</evidence>
<dbReference type="GO" id="GO:0008270">
    <property type="term" value="F:zinc ion binding"/>
    <property type="evidence" value="ECO:0007669"/>
    <property type="project" value="UniProtKB-KW"/>
</dbReference>
<evidence type="ECO:0000256" key="6">
    <source>
        <dbReference type="PROSITE-ProRule" id="PRU00221"/>
    </source>
</evidence>
<sequence>MNPSGGGAGGASASGGHPHLSTASLSAFGGGGGPVVGGTMHPNPTGSLQNFASQANTAGSASPGSISSGNAGHNASSSSISTMASAATTAQITGGTASAGASIASGLGQYPGSQGLGSASSHASSFSTASSGNSLAAAGQGSSPAPAAGLTLGASGPISAATTSTLLHPTVPMSSFDLMRRLAMADPKRAAVIAATPVSPLRPGANAEQHLYAQANASLPMTMVCTVNGPINSFSTSPDGTMVAVAGRDVLKVLSMSSDRCEEVYNMRSGTRVTLNYSSIDVCWHPLESYKNIMATAATNGAVVLWDITHAVSRSSRVLTEHTRTVNRVTFHPSDPHLLLSGSQDGSVKVWDTRNTTKSAITFDGRSESIRDIQFNPFDHNLFATASETGLVQLWDMRKHESCERRISSHHGPAFTVDWHPEDRYVLATGGRDKTIKVWELSGKPHTFANIQTIAAVTRVAWRPGFRWQLASAALLTENSIHLWDLHRPSLPVASFQEHRDAVTRIAWRNSSSFLSSAKDSTLIVHSFRDAVYPADSVNPVSLSWSPRGDLGFVSVRERDVLQAGAPLPIIASMGPHHVLTGSQIAARDTPHPSGANPPFVSQLFNSAGGEYSPFICRPKQNRRGRAVVQDPAVRIASGGLATPSSNHVATADSLATSLSRTERAMTAMSVSSGTTPGAASAEFKFPDYVAAISNGETAPNSALDSARRSGTVSPFSPASVLSSGVMSPRDGLRAAVGAKAADVGPPALSVSSLLLGFDERVFQYLANHYKLHGEPVGKLCEHNAGVANACHQVQVAQSWQILKLFFATEVPVAPAIASEDLHAHPNDSSFLRPASAVDNDDPHRNFNMIDQEPVGFSLPIVSDQQMVHELMADSSNNWVLQNEVIERLTPISSRPSSPTSKHSLSRPMSPTLGMNGQSSSAAKSREGITPDPASTSALGTYSGVPNGAKSTTLLGGWNHQPMVVALLHYYAERGDVQTAVTMLTVLNTVLAEDAVPSNTQEQWYIAYIDLLHRFELYSIAADVMRSSTNTTVQGLNQDTTTVHTSCSNCKKPLFKSGWVCDRCLKLTNSCSVCHQTVKGLYVWCQGCGHGGHITHMQDWFSKHTLCPAGCLHHCEFI</sequence>
<evidence type="ECO:0000256" key="2">
    <source>
        <dbReference type="ARBA" id="ARBA00022723"/>
    </source>
</evidence>
<dbReference type="InterPro" id="IPR019775">
    <property type="entry name" value="WD40_repeat_CS"/>
</dbReference>
<dbReference type="PhylomeDB" id="A0A0D2VM15"/>
<keyword evidence="3" id="KW-0677">Repeat</keyword>
<evidence type="ECO:0000256" key="1">
    <source>
        <dbReference type="ARBA" id="ARBA00022574"/>
    </source>
</evidence>
<proteinExistence type="predicted"/>
<feature type="compositionally biased region" description="Polar residues" evidence="7">
    <location>
        <begin position="42"/>
        <end position="57"/>
    </location>
</feature>
<dbReference type="AlphaFoldDB" id="A0A0D2VM15"/>
<dbReference type="InterPro" id="IPR020472">
    <property type="entry name" value="WD40_PAC1"/>
</dbReference>
<keyword evidence="2" id="KW-0479">Metal-binding</keyword>
<dbReference type="Proteomes" id="UP000008743">
    <property type="component" value="Unassembled WGS sequence"/>
</dbReference>
<dbReference type="EMBL" id="KE346362">
    <property type="protein sequence ID" value="KJE91137.1"/>
    <property type="molecule type" value="Genomic_DNA"/>
</dbReference>
<dbReference type="InterPro" id="IPR036322">
    <property type="entry name" value="WD40_repeat_dom_sf"/>
</dbReference>
<feature type="region of interest" description="Disordered" evidence="7">
    <location>
        <begin position="891"/>
        <end position="943"/>
    </location>
</feature>
<dbReference type="PRINTS" id="PR00320">
    <property type="entry name" value="GPROTEINBRPT"/>
</dbReference>
<dbReference type="PROSITE" id="PS50082">
    <property type="entry name" value="WD_REPEATS_2"/>
    <property type="match status" value="3"/>
</dbReference>
<reference evidence="9" key="1">
    <citation type="submission" date="2011-02" db="EMBL/GenBank/DDBJ databases">
        <title>The Genome Sequence of Capsaspora owczarzaki ATCC 30864.</title>
        <authorList>
            <person name="Russ C."/>
            <person name="Cuomo C."/>
            <person name="Burger G."/>
            <person name="Gray M.W."/>
            <person name="Holland P.W.H."/>
            <person name="King N."/>
            <person name="Lang F.B.F."/>
            <person name="Roger A.J."/>
            <person name="Ruiz-Trillo I."/>
            <person name="Young S.K."/>
            <person name="Zeng Q."/>
            <person name="Gargeya S."/>
            <person name="Alvarado L."/>
            <person name="Berlin A."/>
            <person name="Chapman S.B."/>
            <person name="Chen Z."/>
            <person name="Freedman E."/>
            <person name="Gellesch M."/>
            <person name="Goldberg J."/>
            <person name="Griggs A."/>
            <person name="Gujja S."/>
            <person name="Heilman E."/>
            <person name="Heiman D."/>
            <person name="Howarth C."/>
            <person name="Mehta T."/>
            <person name="Neiman D."/>
            <person name="Pearson M."/>
            <person name="Roberts A."/>
            <person name="Saif S."/>
            <person name="Shea T."/>
            <person name="Shenoy N."/>
            <person name="Sisk P."/>
            <person name="Stolte C."/>
            <person name="Sykes S."/>
            <person name="White J."/>
            <person name="Yandava C."/>
            <person name="Haas B."/>
            <person name="Nusbaum C."/>
            <person name="Birren B."/>
        </authorList>
    </citation>
    <scope>NUCLEOTIDE SEQUENCE</scope>
    <source>
        <strain evidence="9">ATCC 30864</strain>
    </source>
</reference>
<feature type="repeat" description="WD" evidence="6">
    <location>
        <begin position="407"/>
        <end position="442"/>
    </location>
</feature>
<feature type="compositionally biased region" description="Polar residues" evidence="7">
    <location>
        <begin position="913"/>
        <end position="923"/>
    </location>
</feature>
<evidence type="ECO:0000256" key="7">
    <source>
        <dbReference type="SAM" id="MobiDB-lite"/>
    </source>
</evidence>
<keyword evidence="1 6" id="KW-0853">WD repeat</keyword>
<dbReference type="OMA" id="WDSRRHE"/>
<dbReference type="InParanoid" id="A0A0D2VM15"/>
<evidence type="ECO:0000256" key="5">
    <source>
        <dbReference type="ARBA" id="ARBA00022833"/>
    </source>
</evidence>
<gene>
    <name evidence="8" type="ORF">CAOG_002317</name>
</gene>
<dbReference type="SMART" id="SM00320">
    <property type="entry name" value="WD40"/>
    <property type="match status" value="7"/>
</dbReference>
<evidence type="ECO:0000256" key="4">
    <source>
        <dbReference type="ARBA" id="ARBA00022771"/>
    </source>
</evidence>
<dbReference type="FunCoup" id="A0A0D2VM15">
    <property type="interactions" value="265"/>
</dbReference>
<dbReference type="GO" id="GO:0005774">
    <property type="term" value="C:vacuolar membrane"/>
    <property type="evidence" value="ECO:0007669"/>
    <property type="project" value="TreeGrafter"/>
</dbReference>
<dbReference type="PANTHER" id="PTHR46200">
    <property type="entry name" value="GATOR COMPLEX PROTEIN WDR24"/>
    <property type="match status" value="1"/>
</dbReference>
<dbReference type="OrthoDB" id="60955at2759"/>
<dbReference type="CDD" id="cd16693">
    <property type="entry name" value="mRING-H2-C3H3C2_WDR24"/>
    <property type="match status" value="1"/>
</dbReference>
<evidence type="ECO:0000313" key="8">
    <source>
        <dbReference type="EMBL" id="KJE91137.1"/>
    </source>
</evidence>
<feature type="region of interest" description="Disordered" evidence="7">
    <location>
        <begin position="1"/>
        <end position="78"/>
    </location>
</feature>
<dbReference type="Gene3D" id="2.130.10.10">
    <property type="entry name" value="YVTN repeat-like/Quinoprotein amine dehydrogenase"/>
    <property type="match status" value="3"/>
</dbReference>
<keyword evidence="9" id="KW-1185">Reference proteome</keyword>
<dbReference type="CDD" id="cd00200">
    <property type="entry name" value="WD40"/>
    <property type="match status" value="1"/>
</dbReference>
<protein>
    <submittedName>
        <fullName evidence="8">WD repeat domain-containing protein</fullName>
    </submittedName>
</protein>
<dbReference type="GO" id="GO:0061700">
    <property type="term" value="C:GATOR2 complex"/>
    <property type="evidence" value="ECO:0007669"/>
    <property type="project" value="TreeGrafter"/>
</dbReference>
<dbReference type="InterPro" id="IPR015943">
    <property type="entry name" value="WD40/YVTN_repeat-like_dom_sf"/>
</dbReference>
<dbReference type="GO" id="GO:1904263">
    <property type="term" value="P:positive regulation of TORC1 signaling"/>
    <property type="evidence" value="ECO:0007669"/>
    <property type="project" value="TreeGrafter"/>
</dbReference>
<dbReference type="SUPFAM" id="SSF50978">
    <property type="entry name" value="WD40 repeat-like"/>
    <property type="match status" value="1"/>
</dbReference>
<dbReference type="GO" id="GO:0005829">
    <property type="term" value="C:cytosol"/>
    <property type="evidence" value="ECO:0007669"/>
    <property type="project" value="TreeGrafter"/>
</dbReference>
<dbReference type="PROSITE" id="PS00678">
    <property type="entry name" value="WD_REPEATS_1"/>
    <property type="match status" value="2"/>
</dbReference>
<dbReference type="InterPro" id="IPR037590">
    <property type="entry name" value="WDR24"/>
</dbReference>
<accession>A0A0D2VM15</accession>
<feature type="repeat" description="WD" evidence="6">
    <location>
        <begin position="363"/>
        <end position="405"/>
    </location>
</feature>
<dbReference type="STRING" id="595528.A0A0D2VM15"/>
<dbReference type="RefSeq" id="XP_004349067.1">
    <property type="nucleotide sequence ID" value="XM_004349017.2"/>
</dbReference>
<feature type="repeat" description="WD" evidence="6">
    <location>
        <begin position="319"/>
        <end position="361"/>
    </location>
</feature>
<name>A0A0D2VM15_CAPO3</name>
<organism evidence="8 9">
    <name type="scientific">Capsaspora owczarzaki (strain ATCC 30864)</name>
    <dbReference type="NCBI Taxonomy" id="595528"/>
    <lineage>
        <taxon>Eukaryota</taxon>
        <taxon>Filasterea</taxon>
        <taxon>Capsaspora</taxon>
    </lineage>
</organism>